<dbReference type="PROSITE" id="PS51986">
    <property type="entry name" value="GS_BETA_GRASP"/>
    <property type="match status" value="1"/>
</dbReference>
<proteinExistence type="inferred from homology"/>
<feature type="compositionally biased region" description="Low complexity" evidence="8">
    <location>
        <begin position="677"/>
        <end position="687"/>
    </location>
</feature>
<accession>A0A179UZ24</accession>
<dbReference type="PANTHER" id="PTHR43785">
    <property type="entry name" value="GAMMA-GLUTAMYLPUTRESCINE SYNTHETASE"/>
    <property type="match status" value="1"/>
</dbReference>
<evidence type="ECO:0000256" key="3">
    <source>
        <dbReference type="ARBA" id="ARBA00022598"/>
    </source>
</evidence>
<dbReference type="GeneID" id="8501566"/>
<dbReference type="VEuPathDB" id="FungiDB:BDBG_17789"/>
<dbReference type="Proteomes" id="UP000002038">
    <property type="component" value="Unassembled WGS sequence"/>
</dbReference>
<keyword evidence="4" id="KW-0547">Nucleotide-binding</keyword>
<dbReference type="FunFam" id="3.30.590.10:FF:000005">
    <property type="entry name" value="Probable glutamine synthetase"/>
    <property type="match status" value="1"/>
</dbReference>
<dbReference type="InterPro" id="IPR008146">
    <property type="entry name" value="Gln_synth_cat_dom"/>
</dbReference>
<feature type="compositionally biased region" description="Polar residues" evidence="8">
    <location>
        <begin position="724"/>
        <end position="733"/>
    </location>
</feature>
<dbReference type="OrthoDB" id="77835at2759"/>
<evidence type="ECO:0000256" key="6">
    <source>
        <dbReference type="PROSITE-ProRule" id="PRU01330"/>
    </source>
</evidence>
<dbReference type="GO" id="GO:0006576">
    <property type="term" value="P:biogenic amine metabolic process"/>
    <property type="evidence" value="ECO:0007669"/>
    <property type="project" value="UniProtKB-ARBA"/>
</dbReference>
<dbReference type="RefSeq" id="XP_002620977.2">
    <property type="nucleotide sequence ID" value="XM_002620931.2"/>
</dbReference>
<protein>
    <recommendedName>
        <fullName evidence="2">Glutamine synthetase</fullName>
    </recommendedName>
</protein>
<dbReference type="GO" id="GO:0005524">
    <property type="term" value="F:ATP binding"/>
    <property type="evidence" value="ECO:0007669"/>
    <property type="project" value="UniProtKB-KW"/>
</dbReference>
<dbReference type="SUPFAM" id="SSF55931">
    <property type="entry name" value="Glutamine synthetase/guanido kinase"/>
    <property type="match status" value="1"/>
</dbReference>
<keyword evidence="3" id="KW-0436">Ligase</keyword>
<evidence type="ECO:0000313" key="11">
    <source>
        <dbReference type="EMBL" id="OAT13334.1"/>
    </source>
</evidence>
<dbReference type="GO" id="GO:0006542">
    <property type="term" value="P:glutamine biosynthetic process"/>
    <property type="evidence" value="ECO:0007669"/>
    <property type="project" value="InterPro"/>
</dbReference>
<dbReference type="Gene3D" id="3.30.590.10">
    <property type="entry name" value="Glutamine synthetase/guanido kinase, catalytic domain"/>
    <property type="match status" value="1"/>
</dbReference>
<evidence type="ECO:0000259" key="9">
    <source>
        <dbReference type="PROSITE" id="PS51986"/>
    </source>
</evidence>
<dbReference type="PROSITE" id="PS51987">
    <property type="entry name" value="GS_CATALYTIC"/>
    <property type="match status" value="1"/>
</dbReference>
<evidence type="ECO:0000256" key="7">
    <source>
        <dbReference type="RuleBase" id="RU000384"/>
    </source>
</evidence>
<evidence type="ECO:0000313" key="12">
    <source>
        <dbReference type="Proteomes" id="UP000002038"/>
    </source>
</evidence>
<name>A0A179UZ24_BLAGS</name>
<dbReference type="InterPro" id="IPR036651">
    <property type="entry name" value="Gln_synt_N_sf"/>
</dbReference>
<dbReference type="Pfam" id="PF00120">
    <property type="entry name" value="Gln-synt_C"/>
    <property type="match status" value="1"/>
</dbReference>
<feature type="domain" description="GS catalytic" evidence="10">
    <location>
        <begin position="121"/>
        <end position="526"/>
    </location>
</feature>
<feature type="region of interest" description="Disordered" evidence="8">
    <location>
        <begin position="671"/>
        <end position="733"/>
    </location>
</feature>
<dbReference type="FunFam" id="3.10.20.70:FF:000013">
    <property type="entry name" value="Glutamine synthetase bacteria"/>
    <property type="match status" value="1"/>
</dbReference>
<dbReference type="KEGG" id="bgh:BDBG_17789"/>
<dbReference type="InterPro" id="IPR008147">
    <property type="entry name" value="Gln_synt_N"/>
</dbReference>
<dbReference type="Gene3D" id="3.10.20.70">
    <property type="entry name" value="Glutamine synthetase, N-terminal domain"/>
    <property type="match status" value="1"/>
</dbReference>
<dbReference type="InterPro" id="IPR040976">
    <property type="entry name" value="Pkinase_fungal"/>
</dbReference>
<gene>
    <name evidence="11" type="ORF">BDBG_17789</name>
</gene>
<feature type="domain" description="GS beta-grasp" evidence="9">
    <location>
        <begin position="20"/>
        <end position="113"/>
    </location>
</feature>
<sequence>MSPETEVTLDNLSIILEQDTQVKLAGIDADGILRGKLVSKRKFLSIAQDGFGFCSVIFGWDMHDHTYFKELGISNKENGYRDMLAIPDLTSFRRIPWEDNVPFFLINFFDPDTKEPVSACPRGLLRTAAEKMEKLGYRAMAGAEYEFYQFRAPPNPNALERNSSSTATFLRENPVDALPPLTEGMFGYSLTRTVHNQEYFYRVFNTCHEFKCDIESWHTESGPGVFEAALEFGEIKEIADRAGLFKYVVKCLGSKYGITPVFMAKPRQGLPGNSGHMHVSLVSDTGINLFSRDEPDPSPPYSDVAYLSDMGRHFLAGVLDGLPDIMPLFAPTINSYKRLVENFWAPVTVSWGLEHRAASIRVITPPTSSPKGTRLEVRVPGADANPHYVLAAILALGWRGVEKKLALPVPPLPRGAEVGSSTDQGARLAKSLKEAVAVFTRKESVAREVFGDAFVDHFGGTREHEIRLWEEAVTDWEVKRYIETEKLDAMMGVSGLVCFFEEYAADQKIQRKLLVQLYQPLTGSTADCKLDIGFVNNSNASEDSSCHWSQILGLGELKNDISYDVPSKAWLDLGSQIERLIFDEVVKRAPCVTGRATTCWKAHLDGDESRMPLVIKDSWQYPEREEEGVLLREVTEKGVSNVARYYHHETVCVRENDNDICNTVQRGLDVTKSGNYRTSSSRSVLSRKGSHAGRKDGGSGGVASQKHYSTSIDSSLRPSKRHSISSTKAGTHNSMPNWIHRRVVVRDYGKPIYKASSKVSLRAALEGCIEGYKDLYKQTGLLQGDISPNNLMINEEADNLSWKSFLIDLDLAIRVQWEGFSGNQGKTGTLVFITIDVLLADEKHTFMHALDSFFWELFWICIHYKGPGKGKVIEEFEKWNFMDMEALAKAKKEEISDERDFLISGEKYFTEYYQPLLPWVNKLQREVFPGGSR</sequence>
<dbReference type="EMBL" id="GG657472">
    <property type="protein sequence ID" value="OAT13334.1"/>
    <property type="molecule type" value="Genomic_DNA"/>
</dbReference>
<comment type="similarity">
    <text evidence="1 6 7">Belongs to the glutamine synthetase family.</text>
</comment>
<organism evidence="11 12">
    <name type="scientific">Blastomyces gilchristii (strain SLH14081)</name>
    <name type="common">Blastomyces dermatitidis</name>
    <dbReference type="NCBI Taxonomy" id="559298"/>
    <lineage>
        <taxon>Eukaryota</taxon>
        <taxon>Fungi</taxon>
        <taxon>Dikarya</taxon>
        <taxon>Ascomycota</taxon>
        <taxon>Pezizomycotina</taxon>
        <taxon>Eurotiomycetes</taxon>
        <taxon>Eurotiomycetidae</taxon>
        <taxon>Onygenales</taxon>
        <taxon>Ajellomycetaceae</taxon>
        <taxon>Blastomyces</taxon>
    </lineage>
</organism>
<evidence type="ECO:0000256" key="8">
    <source>
        <dbReference type="SAM" id="MobiDB-lite"/>
    </source>
</evidence>
<dbReference type="STRING" id="559298.A0A179UZ24"/>
<dbReference type="SUPFAM" id="SSF54368">
    <property type="entry name" value="Glutamine synthetase, N-terminal domain"/>
    <property type="match status" value="1"/>
</dbReference>
<evidence type="ECO:0000256" key="5">
    <source>
        <dbReference type="ARBA" id="ARBA00022840"/>
    </source>
</evidence>
<dbReference type="InterPro" id="IPR014746">
    <property type="entry name" value="Gln_synth/guanido_kin_cat_dom"/>
</dbReference>
<dbReference type="GO" id="GO:0004356">
    <property type="term" value="F:glutamine synthetase activity"/>
    <property type="evidence" value="ECO:0007669"/>
    <property type="project" value="InterPro"/>
</dbReference>
<feature type="compositionally biased region" description="Polar residues" evidence="8">
    <location>
        <begin position="706"/>
        <end position="717"/>
    </location>
</feature>
<dbReference type="AlphaFoldDB" id="A0A179UZ24"/>
<evidence type="ECO:0000256" key="2">
    <source>
        <dbReference type="ARBA" id="ARBA00021364"/>
    </source>
</evidence>
<evidence type="ECO:0000256" key="1">
    <source>
        <dbReference type="ARBA" id="ARBA00009897"/>
    </source>
</evidence>
<dbReference type="PANTHER" id="PTHR43785:SF12">
    <property type="entry name" value="TYPE-1 GLUTAMINE SYNTHETASE 2"/>
    <property type="match status" value="1"/>
</dbReference>
<evidence type="ECO:0000256" key="4">
    <source>
        <dbReference type="ARBA" id="ARBA00022741"/>
    </source>
</evidence>
<reference evidence="12" key="1">
    <citation type="journal article" date="2015" name="PLoS Genet.">
        <title>The dynamic genome and transcriptome of the human fungal pathogen Blastomyces and close relative Emmonsia.</title>
        <authorList>
            <person name="Munoz J.F."/>
            <person name="Gauthier G.M."/>
            <person name="Desjardins C.A."/>
            <person name="Gallo J.E."/>
            <person name="Holder J."/>
            <person name="Sullivan T.D."/>
            <person name="Marty A.J."/>
            <person name="Carmen J.C."/>
            <person name="Chen Z."/>
            <person name="Ding L."/>
            <person name="Gujja S."/>
            <person name="Magrini V."/>
            <person name="Misas E."/>
            <person name="Mitreva M."/>
            <person name="Priest M."/>
            <person name="Saif S."/>
            <person name="Whiston E.A."/>
            <person name="Young S."/>
            <person name="Zeng Q."/>
            <person name="Goldman W.E."/>
            <person name="Mardis E.R."/>
            <person name="Taylor J.W."/>
            <person name="McEwen J.G."/>
            <person name="Clay O.K."/>
            <person name="Klein B.S."/>
            <person name="Cuomo C.A."/>
        </authorList>
    </citation>
    <scope>NUCLEOTIDE SEQUENCE [LARGE SCALE GENOMIC DNA]</scope>
    <source>
        <strain evidence="12">SLH14081</strain>
    </source>
</reference>
<evidence type="ECO:0000259" key="10">
    <source>
        <dbReference type="PROSITE" id="PS51987"/>
    </source>
</evidence>
<keyword evidence="12" id="KW-1185">Reference proteome</keyword>
<dbReference type="SMART" id="SM01230">
    <property type="entry name" value="Gln-synt_C"/>
    <property type="match status" value="1"/>
</dbReference>
<dbReference type="Pfam" id="PF17667">
    <property type="entry name" value="Pkinase_fungal"/>
    <property type="match status" value="1"/>
</dbReference>
<keyword evidence="5" id="KW-0067">ATP-binding</keyword>